<sequence length="179" mass="19649">MSILLKLSALVDGLSVRMSRVAAVTVLLAAMISAGNAFIRYGLDISSNGWLEIQWYLFAATVMLGAPAVLKFNEHVRVDIIYGKLRGKAPVWVDLFGLVVFLLPVMGLLAYLSWPLFMKMYLTGEMSGNAGGLIRWPAMLLLPAGFGLMFLQGVSEVIKRVAILTGDLELNIQYEKPVQ</sequence>
<dbReference type="PANTHER" id="PTHR35011:SF4">
    <property type="entry name" value="SLL1102 PROTEIN"/>
    <property type="match status" value="1"/>
</dbReference>
<keyword evidence="12" id="KW-1185">Reference proteome</keyword>
<evidence type="ECO:0000259" key="10">
    <source>
        <dbReference type="Pfam" id="PF04290"/>
    </source>
</evidence>
<keyword evidence="6 9" id="KW-1133">Transmembrane helix</keyword>
<feature type="domain" description="Tripartite ATP-independent periplasmic transporters DctQ component" evidence="10">
    <location>
        <begin position="32"/>
        <end position="161"/>
    </location>
</feature>
<evidence type="ECO:0000256" key="7">
    <source>
        <dbReference type="ARBA" id="ARBA00023136"/>
    </source>
</evidence>
<feature type="transmembrane region" description="Helical" evidence="9">
    <location>
        <begin position="21"/>
        <end position="41"/>
    </location>
</feature>
<dbReference type="Pfam" id="PF04290">
    <property type="entry name" value="DctQ"/>
    <property type="match status" value="1"/>
</dbReference>
<comment type="subcellular location">
    <subcellularLocation>
        <location evidence="1 9">Cell inner membrane</location>
        <topology evidence="1 9">Multi-pass membrane protein</topology>
    </subcellularLocation>
</comment>
<evidence type="ECO:0000256" key="3">
    <source>
        <dbReference type="ARBA" id="ARBA00022475"/>
    </source>
</evidence>
<dbReference type="PANTHER" id="PTHR35011">
    <property type="entry name" value="2,3-DIKETO-L-GULONATE TRAP TRANSPORTER SMALL PERMEASE PROTEIN YIAM"/>
    <property type="match status" value="1"/>
</dbReference>
<keyword evidence="4 9" id="KW-0997">Cell inner membrane</keyword>
<evidence type="ECO:0000256" key="8">
    <source>
        <dbReference type="ARBA" id="ARBA00038436"/>
    </source>
</evidence>
<feature type="transmembrane region" description="Helical" evidence="9">
    <location>
        <begin position="134"/>
        <end position="151"/>
    </location>
</feature>
<keyword evidence="5 9" id="KW-0812">Transmembrane</keyword>
<evidence type="ECO:0000313" key="12">
    <source>
        <dbReference type="Proteomes" id="UP001528672"/>
    </source>
</evidence>
<evidence type="ECO:0000313" key="11">
    <source>
        <dbReference type="EMBL" id="MDD0816866.1"/>
    </source>
</evidence>
<accession>A0ABT5MJW0</accession>
<dbReference type="Proteomes" id="UP001528672">
    <property type="component" value="Unassembled WGS sequence"/>
</dbReference>
<evidence type="ECO:0000256" key="6">
    <source>
        <dbReference type="ARBA" id="ARBA00022989"/>
    </source>
</evidence>
<proteinExistence type="inferred from homology"/>
<evidence type="ECO:0000256" key="4">
    <source>
        <dbReference type="ARBA" id="ARBA00022519"/>
    </source>
</evidence>
<reference evidence="11 12" key="1">
    <citation type="submission" date="2023-02" db="EMBL/GenBank/DDBJ databases">
        <title>Bacterial whole genome sequence for Curvibacter sp. HBC28.</title>
        <authorList>
            <person name="Le V."/>
            <person name="Ko S.-R."/>
            <person name="Ahn C.-Y."/>
            <person name="Oh H.-M."/>
        </authorList>
    </citation>
    <scope>NUCLEOTIDE SEQUENCE [LARGE SCALE GENOMIC DNA]</scope>
    <source>
        <strain evidence="11 12">HBC28</strain>
    </source>
</reference>
<comment type="caution">
    <text evidence="11">The sequence shown here is derived from an EMBL/GenBank/DDBJ whole genome shotgun (WGS) entry which is preliminary data.</text>
</comment>
<keyword evidence="2 9" id="KW-0813">Transport</keyword>
<feature type="transmembrane region" description="Helical" evidence="9">
    <location>
        <begin position="91"/>
        <end position="114"/>
    </location>
</feature>
<keyword evidence="7 9" id="KW-0472">Membrane</keyword>
<feature type="transmembrane region" description="Helical" evidence="9">
    <location>
        <begin position="53"/>
        <end position="70"/>
    </location>
</feature>
<protein>
    <recommendedName>
        <fullName evidence="9">TRAP transporter small permease protein</fullName>
    </recommendedName>
</protein>
<comment type="function">
    <text evidence="9">Part of the tripartite ATP-independent periplasmic (TRAP) transport system.</text>
</comment>
<dbReference type="RefSeq" id="WP_273929052.1">
    <property type="nucleotide sequence ID" value="NZ_JAQSIN010000012.1"/>
</dbReference>
<comment type="subunit">
    <text evidence="9">The complex comprises the extracytoplasmic solute receptor protein and the two transmembrane proteins.</text>
</comment>
<evidence type="ECO:0000256" key="2">
    <source>
        <dbReference type="ARBA" id="ARBA00022448"/>
    </source>
</evidence>
<organism evidence="11 12">
    <name type="scientific">Curvibacter microcysteis</name>
    <dbReference type="NCBI Taxonomy" id="3026419"/>
    <lineage>
        <taxon>Bacteria</taxon>
        <taxon>Pseudomonadati</taxon>
        <taxon>Pseudomonadota</taxon>
        <taxon>Betaproteobacteria</taxon>
        <taxon>Burkholderiales</taxon>
        <taxon>Comamonadaceae</taxon>
        <taxon>Curvibacter</taxon>
    </lineage>
</organism>
<name>A0ABT5MJW0_9BURK</name>
<dbReference type="InterPro" id="IPR007387">
    <property type="entry name" value="TRAP_DctQ"/>
</dbReference>
<dbReference type="EMBL" id="JAQSIO010000010">
    <property type="protein sequence ID" value="MDD0816866.1"/>
    <property type="molecule type" value="Genomic_DNA"/>
</dbReference>
<gene>
    <name evidence="11" type="ORF">PSQ39_19695</name>
</gene>
<evidence type="ECO:0000256" key="5">
    <source>
        <dbReference type="ARBA" id="ARBA00022692"/>
    </source>
</evidence>
<evidence type="ECO:0000256" key="1">
    <source>
        <dbReference type="ARBA" id="ARBA00004429"/>
    </source>
</evidence>
<dbReference type="InterPro" id="IPR055348">
    <property type="entry name" value="DctQ"/>
</dbReference>
<comment type="similarity">
    <text evidence="8 9">Belongs to the TRAP transporter small permease family.</text>
</comment>
<keyword evidence="3" id="KW-1003">Cell membrane</keyword>
<evidence type="ECO:0000256" key="9">
    <source>
        <dbReference type="RuleBase" id="RU369079"/>
    </source>
</evidence>